<sequence>MKLQEWNSRVKARFRGFRLSSTAGQNAKNEATKIPLEDIPGCSSMCTAHAACVVYARVAQEDAGVAVMVLAWRLLPSIKRPRVARIYRISGFAYPQQVTPRKALHISVSLPGVQTFTGNYPTAARTYTQPPFSQPLPHSPSCGPTDSLYYYQSTTSSCSNSSGSRKQNYSQFPTPPQHRRNLRQFVTLAPPYSYFSYRRPQNPYSSTS</sequence>
<dbReference type="Proteomes" id="UP000799640">
    <property type="component" value="Unassembled WGS sequence"/>
</dbReference>
<dbReference type="EMBL" id="ML996690">
    <property type="protein sequence ID" value="KAF2403019.1"/>
    <property type="molecule type" value="Genomic_DNA"/>
</dbReference>
<evidence type="ECO:0000313" key="3">
    <source>
        <dbReference type="Proteomes" id="UP000799640"/>
    </source>
</evidence>
<organism evidence="2 3">
    <name type="scientific">Trichodelitschia bisporula</name>
    <dbReference type="NCBI Taxonomy" id="703511"/>
    <lineage>
        <taxon>Eukaryota</taxon>
        <taxon>Fungi</taxon>
        <taxon>Dikarya</taxon>
        <taxon>Ascomycota</taxon>
        <taxon>Pezizomycotina</taxon>
        <taxon>Dothideomycetes</taxon>
        <taxon>Dothideomycetes incertae sedis</taxon>
        <taxon>Phaeotrichales</taxon>
        <taxon>Phaeotrichaceae</taxon>
        <taxon>Trichodelitschia</taxon>
    </lineage>
</organism>
<proteinExistence type="predicted"/>
<reference evidence="2" key="1">
    <citation type="journal article" date="2020" name="Stud. Mycol.">
        <title>101 Dothideomycetes genomes: a test case for predicting lifestyles and emergence of pathogens.</title>
        <authorList>
            <person name="Haridas S."/>
            <person name="Albert R."/>
            <person name="Binder M."/>
            <person name="Bloem J."/>
            <person name="Labutti K."/>
            <person name="Salamov A."/>
            <person name="Andreopoulos B."/>
            <person name="Baker S."/>
            <person name="Barry K."/>
            <person name="Bills G."/>
            <person name="Bluhm B."/>
            <person name="Cannon C."/>
            <person name="Castanera R."/>
            <person name="Culley D."/>
            <person name="Daum C."/>
            <person name="Ezra D."/>
            <person name="Gonzalez J."/>
            <person name="Henrissat B."/>
            <person name="Kuo A."/>
            <person name="Liang C."/>
            <person name="Lipzen A."/>
            <person name="Lutzoni F."/>
            <person name="Magnuson J."/>
            <person name="Mondo S."/>
            <person name="Nolan M."/>
            <person name="Ohm R."/>
            <person name="Pangilinan J."/>
            <person name="Park H.-J."/>
            <person name="Ramirez L."/>
            <person name="Alfaro M."/>
            <person name="Sun H."/>
            <person name="Tritt A."/>
            <person name="Yoshinaga Y."/>
            <person name="Zwiers L.-H."/>
            <person name="Turgeon B."/>
            <person name="Goodwin S."/>
            <person name="Spatafora J."/>
            <person name="Crous P."/>
            <person name="Grigoriev I."/>
        </authorList>
    </citation>
    <scope>NUCLEOTIDE SEQUENCE</scope>
    <source>
        <strain evidence="2">CBS 262.69</strain>
    </source>
</reference>
<accession>A0A6G1I4M8</accession>
<evidence type="ECO:0000256" key="1">
    <source>
        <dbReference type="SAM" id="MobiDB-lite"/>
    </source>
</evidence>
<dbReference type="AlphaFoldDB" id="A0A6G1I4M8"/>
<feature type="region of interest" description="Disordered" evidence="1">
    <location>
        <begin position="157"/>
        <end position="181"/>
    </location>
</feature>
<evidence type="ECO:0000313" key="2">
    <source>
        <dbReference type="EMBL" id="KAF2403019.1"/>
    </source>
</evidence>
<keyword evidence="3" id="KW-1185">Reference proteome</keyword>
<protein>
    <submittedName>
        <fullName evidence="2">Uncharacterized protein</fullName>
    </submittedName>
</protein>
<gene>
    <name evidence="2" type="ORF">EJ06DRAFT_519980</name>
</gene>
<name>A0A6G1I4M8_9PEZI</name>